<keyword evidence="1" id="KW-1133">Transmembrane helix</keyword>
<dbReference type="PANTHER" id="PTHR22714">
    <property type="entry name" value="PROTEIN CBG02446-RELATED"/>
    <property type="match status" value="1"/>
</dbReference>
<gene>
    <name evidence="2" type="primary">Acey_s0124.g1236</name>
    <name evidence="2" type="ORF">Y032_0124g1236</name>
</gene>
<dbReference type="InterPro" id="IPR040128">
    <property type="entry name" value="T25E4.2-like"/>
</dbReference>
<evidence type="ECO:0000313" key="3">
    <source>
        <dbReference type="Proteomes" id="UP000024635"/>
    </source>
</evidence>
<evidence type="ECO:0000313" key="2">
    <source>
        <dbReference type="EMBL" id="EYB99236.1"/>
    </source>
</evidence>
<evidence type="ECO:0000256" key="1">
    <source>
        <dbReference type="SAM" id="Phobius"/>
    </source>
</evidence>
<dbReference type="AlphaFoldDB" id="A0A016T9A1"/>
<keyword evidence="3" id="KW-1185">Reference proteome</keyword>
<dbReference type="Proteomes" id="UP000024635">
    <property type="component" value="Unassembled WGS sequence"/>
</dbReference>
<dbReference type="SUPFAM" id="SSF53850">
    <property type="entry name" value="Periplasmic binding protein-like II"/>
    <property type="match status" value="1"/>
</dbReference>
<proteinExistence type="predicted"/>
<protein>
    <submittedName>
        <fullName evidence="2">Uncharacterized protein</fullName>
    </submittedName>
</protein>
<dbReference type="EMBL" id="JARK01001460">
    <property type="protein sequence ID" value="EYB99236.1"/>
    <property type="molecule type" value="Genomic_DNA"/>
</dbReference>
<accession>A0A016T9A1</accession>
<keyword evidence="1" id="KW-0472">Membrane</keyword>
<dbReference type="STRING" id="53326.A0A016T9A1"/>
<keyword evidence="1" id="KW-0812">Transmembrane</keyword>
<dbReference type="Gene3D" id="3.40.190.10">
    <property type="entry name" value="Periplasmic binding protein-like II"/>
    <property type="match status" value="1"/>
</dbReference>
<name>A0A016T9A1_9BILA</name>
<feature type="transmembrane region" description="Helical" evidence="1">
    <location>
        <begin position="261"/>
        <end position="279"/>
    </location>
</feature>
<dbReference type="OrthoDB" id="10606688at2759"/>
<reference evidence="3" key="1">
    <citation type="journal article" date="2015" name="Nat. Genet.">
        <title>The genome and transcriptome of the zoonotic hookworm Ancylostoma ceylanicum identify infection-specific gene families.</title>
        <authorList>
            <person name="Schwarz E.M."/>
            <person name="Hu Y."/>
            <person name="Antoshechkin I."/>
            <person name="Miller M.M."/>
            <person name="Sternberg P.W."/>
            <person name="Aroian R.V."/>
        </authorList>
    </citation>
    <scope>NUCLEOTIDE SEQUENCE</scope>
    <source>
        <strain evidence="3">HY135</strain>
    </source>
</reference>
<sequence>MQGFKFRGMPDLLRALNEAIALTFNSFETIRGRYQKPYDEYVDIQSLQQETSLSLAHFHVLLDVALKAYLVTFSVFVGEIIYYRHGQLLLDRINAACHKFFFTAPFPSKRSEESFELPSLDIASEECSHLGNGVRRRSRRSLIQELEVSLLIPVLATKDHHFVFSALPKDLAPHRKSLIDDYNRILFVRDELITPEYLAFAVRKGMPKLLEKLNQAIAIMSNSFATIRGRYQNPYEKYADKQFYKRQTALTMPHFQVVFHFGWKCILLTFIVFIGEIVYHRHGQLIRARVRAVYKKLLHIKSLRSLDINGMEMAGSSRDRE</sequence>
<organism evidence="2 3">
    <name type="scientific">Ancylostoma ceylanicum</name>
    <dbReference type="NCBI Taxonomy" id="53326"/>
    <lineage>
        <taxon>Eukaryota</taxon>
        <taxon>Metazoa</taxon>
        <taxon>Ecdysozoa</taxon>
        <taxon>Nematoda</taxon>
        <taxon>Chromadorea</taxon>
        <taxon>Rhabditida</taxon>
        <taxon>Rhabditina</taxon>
        <taxon>Rhabditomorpha</taxon>
        <taxon>Strongyloidea</taxon>
        <taxon>Ancylostomatidae</taxon>
        <taxon>Ancylostomatinae</taxon>
        <taxon>Ancylostoma</taxon>
    </lineage>
</organism>
<dbReference type="PANTHER" id="PTHR22714:SF8">
    <property type="entry name" value="PROTEIN CBG02446"/>
    <property type="match status" value="1"/>
</dbReference>
<comment type="caution">
    <text evidence="2">The sequence shown here is derived from an EMBL/GenBank/DDBJ whole genome shotgun (WGS) entry which is preliminary data.</text>
</comment>